<dbReference type="InterPro" id="IPR000515">
    <property type="entry name" value="MetI-like"/>
</dbReference>
<sequence length="343" mass="37574">MSPILRLLIHRLALSLLVLAGVSILIFFVARVVPGDPARIALGPNAGAEAVEALREERHLNDPLIVQYGWFLRDLAGGDLGTSLYTRRPVLQDIAAYLPATLELVFIAGLMMVLVGLPLGRLAARHQRRGPDHLARFLSVLAVCTPAFVWGVILQLLLAYVWPIFPLEGRLSTGVAPPPDITGLYTVDALLTGQFGTMLNALYHLILPATALALSGIGQSARLTRSSMIETYRKPYIEMARAYGFKEGRIARRYAFRPALIPTLTVLGLDFAAMLANAFLVERVFVWPGLSRYGVEVILRKDLDAIVGVVLVIAAMFLITNLVVDLIVSIINPRLRLAEKRGK</sequence>
<feature type="domain" description="ABC transmembrane type-1" evidence="8">
    <location>
        <begin position="98"/>
        <end position="328"/>
    </location>
</feature>
<keyword evidence="3" id="KW-1003">Cell membrane</keyword>
<keyword evidence="6 7" id="KW-0472">Membrane</keyword>
<feature type="transmembrane region" description="Helical" evidence="7">
    <location>
        <begin position="305"/>
        <end position="331"/>
    </location>
</feature>
<name>A0A318STD4_9RHOB</name>
<feature type="transmembrane region" description="Helical" evidence="7">
    <location>
        <begin position="137"/>
        <end position="162"/>
    </location>
</feature>
<dbReference type="InterPro" id="IPR035906">
    <property type="entry name" value="MetI-like_sf"/>
</dbReference>
<evidence type="ECO:0000259" key="8">
    <source>
        <dbReference type="PROSITE" id="PS50928"/>
    </source>
</evidence>
<feature type="transmembrane region" description="Helical" evidence="7">
    <location>
        <begin position="12"/>
        <end position="33"/>
    </location>
</feature>
<evidence type="ECO:0000256" key="7">
    <source>
        <dbReference type="RuleBase" id="RU363032"/>
    </source>
</evidence>
<comment type="subcellular location">
    <subcellularLocation>
        <location evidence="1 7">Cell membrane</location>
        <topology evidence="1 7">Multi-pass membrane protein</topology>
    </subcellularLocation>
</comment>
<evidence type="ECO:0000256" key="1">
    <source>
        <dbReference type="ARBA" id="ARBA00004651"/>
    </source>
</evidence>
<accession>A0A318STD4</accession>
<evidence type="ECO:0000256" key="2">
    <source>
        <dbReference type="ARBA" id="ARBA00022448"/>
    </source>
</evidence>
<feature type="transmembrane region" description="Helical" evidence="7">
    <location>
        <begin position="201"/>
        <end position="218"/>
    </location>
</feature>
<dbReference type="GO" id="GO:0071916">
    <property type="term" value="F:dipeptide transmembrane transporter activity"/>
    <property type="evidence" value="ECO:0007669"/>
    <property type="project" value="TreeGrafter"/>
</dbReference>
<protein>
    <submittedName>
        <fullName evidence="9">Peptide/nickel transport system permease protein</fullName>
    </submittedName>
</protein>
<evidence type="ECO:0000256" key="4">
    <source>
        <dbReference type="ARBA" id="ARBA00022692"/>
    </source>
</evidence>
<evidence type="ECO:0000313" key="10">
    <source>
        <dbReference type="Proteomes" id="UP000248311"/>
    </source>
</evidence>
<keyword evidence="2 7" id="KW-0813">Transport</keyword>
<keyword evidence="5 7" id="KW-1133">Transmembrane helix</keyword>
<dbReference type="Gene3D" id="1.10.3720.10">
    <property type="entry name" value="MetI-like"/>
    <property type="match status" value="1"/>
</dbReference>
<organism evidence="9 10">
    <name type="scientific">Pseudoroseicyclus aestuarii</name>
    <dbReference type="NCBI Taxonomy" id="1795041"/>
    <lineage>
        <taxon>Bacteria</taxon>
        <taxon>Pseudomonadati</taxon>
        <taxon>Pseudomonadota</taxon>
        <taxon>Alphaproteobacteria</taxon>
        <taxon>Rhodobacterales</taxon>
        <taxon>Paracoccaceae</taxon>
        <taxon>Pseudoroseicyclus</taxon>
    </lineage>
</organism>
<dbReference type="PANTHER" id="PTHR43163:SF6">
    <property type="entry name" value="DIPEPTIDE TRANSPORT SYSTEM PERMEASE PROTEIN DPPB-RELATED"/>
    <property type="match status" value="1"/>
</dbReference>
<dbReference type="Proteomes" id="UP000248311">
    <property type="component" value="Unassembled WGS sequence"/>
</dbReference>
<comment type="caution">
    <text evidence="9">The sequence shown here is derived from an EMBL/GenBank/DDBJ whole genome shotgun (WGS) entry which is preliminary data.</text>
</comment>
<dbReference type="CDD" id="cd06261">
    <property type="entry name" value="TM_PBP2"/>
    <property type="match status" value="1"/>
</dbReference>
<feature type="transmembrane region" description="Helical" evidence="7">
    <location>
        <begin position="94"/>
        <end position="117"/>
    </location>
</feature>
<comment type="similarity">
    <text evidence="7">Belongs to the binding-protein-dependent transport system permease family.</text>
</comment>
<dbReference type="AlphaFoldDB" id="A0A318STD4"/>
<proteinExistence type="inferred from homology"/>
<dbReference type="InterPro" id="IPR045621">
    <property type="entry name" value="BPD_transp_1_N"/>
</dbReference>
<keyword evidence="4 7" id="KW-0812">Transmembrane</keyword>
<keyword evidence="10" id="KW-1185">Reference proteome</keyword>
<dbReference type="PROSITE" id="PS50928">
    <property type="entry name" value="ABC_TM1"/>
    <property type="match status" value="1"/>
</dbReference>
<dbReference type="GO" id="GO:0005886">
    <property type="term" value="C:plasma membrane"/>
    <property type="evidence" value="ECO:0007669"/>
    <property type="project" value="UniProtKB-SubCell"/>
</dbReference>
<dbReference type="OrthoDB" id="9807402at2"/>
<dbReference type="Pfam" id="PF00528">
    <property type="entry name" value="BPD_transp_1"/>
    <property type="match status" value="1"/>
</dbReference>
<evidence type="ECO:0000256" key="3">
    <source>
        <dbReference type="ARBA" id="ARBA00022475"/>
    </source>
</evidence>
<dbReference type="SUPFAM" id="SSF161098">
    <property type="entry name" value="MetI-like"/>
    <property type="match status" value="1"/>
</dbReference>
<dbReference type="Pfam" id="PF19300">
    <property type="entry name" value="BPD_transp_1_N"/>
    <property type="match status" value="1"/>
</dbReference>
<dbReference type="EMBL" id="QJTE01000004">
    <property type="protein sequence ID" value="PYE82429.1"/>
    <property type="molecule type" value="Genomic_DNA"/>
</dbReference>
<evidence type="ECO:0000256" key="6">
    <source>
        <dbReference type="ARBA" id="ARBA00023136"/>
    </source>
</evidence>
<gene>
    <name evidence="9" type="ORF">DFP88_104185</name>
</gene>
<evidence type="ECO:0000313" key="9">
    <source>
        <dbReference type="EMBL" id="PYE82429.1"/>
    </source>
</evidence>
<dbReference type="PANTHER" id="PTHR43163">
    <property type="entry name" value="DIPEPTIDE TRANSPORT SYSTEM PERMEASE PROTEIN DPPB-RELATED"/>
    <property type="match status" value="1"/>
</dbReference>
<evidence type="ECO:0000256" key="5">
    <source>
        <dbReference type="ARBA" id="ARBA00022989"/>
    </source>
</evidence>
<feature type="transmembrane region" description="Helical" evidence="7">
    <location>
        <begin position="259"/>
        <end position="285"/>
    </location>
</feature>
<dbReference type="RefSeq" id="WP_110815097.1">
    <property type="nucleotide sequence ID" value="NZ_QJTE01000004.1"/>
</dbReference>
<reference evidence="9 10" key="1">
    <citation type="submission" date="2018-06" db="EMBL/GenBank/DDBJ databases">
        <title>Genomic Encyclopedia of Type Strains, Phase III (KMG-III): the genomes of soil and plant-associated and newly described type strains.</title>
        <authorList>
            <person name="Whitman W."/>
        </authorList>
    </citation>
    <scope>NUCLEOTIDE SEQUENCE [LARGE SCALE GENOMIC DNA]</scope>
    <source>
        <strain evidence="9 10">CECT 9025</strain>
    </source>
</reference>